<reference evidence="3" key="1">
    <citation type="submission" date="2025-08" db="UniProtKB">
        <authorList>
            <consortium name="RefSeq"/>
        </authorList>
    </citation>
    <scope>IDENTIFICATION</scope>
</reference>
<dbReference type="InterPro" id="IPR041899">
    <property type="entry name" value="MAGE_WH2"/>
</dbReference>
<dbReference type="Gene3D" id="1.10.10.1200">
    <property type="entry name" value="MAGE homology domain, winged helix WH1 motif"/>
    <property type="match status" value="1"/>
</dbReference>
<dbReference type="PANTHER" id="PTHR11736:SF14">
    <property type="entry name" value="NSE3 HOMOLOG, SMC5-SMC6 COMPLEX COMPONENT"/>
    <property type="match status" value="1"/>
</dbReference>
<dbReference type="InterPro" id="IPR037445">
    <property type="entry name" value="MAGE"/>
</dbReference>
<dbReference type="PANTHER" id="PTHR11736">
    <property type="entry name" value="MELANOMA-ASSOCIATED ANTIGEN MAGE ANTIGEN"/>
    <property type="match status" value="1"/>
</dbReference>
<dbReference type="AlphaFoldDB" id="A0A7E5VVW3"/>
<evidence type="ECO:0000313" key="3">
    <source>
        <dbReference type="RefSeq" id="XP_026732474.1"/>
    </source>
</evidence>
<dbReference type="PROSITE" id="PS50838">
    <property type="entry name" value="MAGE"/>
    <property type="match status" value="1"/>
</dbReference>
<dbReference type="KEGG" id="tnl:113497227"/>
<dbReference type="RefSeq" id="XP_026732474.1">
    <property type="nucleotide sequence ID" value="XM_026876673.1"/>
</dbReference>
<dbReference type="InParanoid" id="A0A7E5VVW3"/>
<protein>
    <submittedName>
        <fullName evidence="3">Non-structural maintenance of chromosomes element 3 homolog</fullName>
    </submittedName>
</protein>
<dbReference type="Pfam" id="PF01454">
    <property type="entry name" value="MAGE"/>
    <property type="match status" value="1"/>
</dbReference>
<dbReference type="Gene3D" id="1.10.10.1210">
    <property type="entry name" value="MAGE homology domain, winged helix WH2 motif"/>
    <property type="match status" value="1"/>
</dbReference>
<name>A0A7E5VVW3_TRINI</name>
<sequence length="227" mass="26111">MSQKRVKKPSNTAIDYSEIEDSVKECVRFIVCREGSKIPIKRSEIIKHLSTVCETPSNHTNAVIIEANKVLKRVYGFKLVQVKAKSGIQYIVVLNEECESLPSTVSDSQERRLLVATLLHIFMTAAPVKEEDMYKFLIEAGLLEDNDLASRKLLTTTFTRQMYLQYSKVGEGDLARYVFQWGERASEEVPKLFLLNKMAEAFEKTPDHWYEQYKEATEETRQNTNTS</sequence>
<dbReference type="GeneID" id="113497227"/>
<accession>A0A7E5VVW3</accession>
<dbReference type="FunFam" id="1.10.10.1210:FF:000001">
    <property type="entry name" value="melanoma-associated antigen D1"/>
    <property type="match status" value="1"/>
</dbReference>
<dbReference type="Proteomes" id="UP000322000">
    <property type="component" value="Chromosome 9"/>
</dbReference>
<gene>
    <name evidence="3" type="primary">LOC113497227</name>
</gene>
<dbReference type="GO" id="GO:0005634">
    <property type="term" value="C:nucleus"/>
    <property type="evidence" value="ECO:0007669"/>
    <property type="project" value="TreeGrafter"/>
</dbReference>
<evidence type="ECO:0000259" key="1">
    <source>
        <dbReference type="PROSITE" id="PS50838"/>
    </source>
</evidence>
<dbReference type="InterPro" id="IPR002190">
    <property type="entry name" value="MHD_dom"/>
</dbReference>
<feature type="domain" description="MAGE" evidence="1">
    <location>
        <begin position="19"/>
        <end position="216"/>
    </location>
</feature>
<keyword evidence="2" id="KW-1185">Reference proteome</keyword>
<organism evidence="2 3">
    <name type="scientific">Trichoplusia ni</name>
    <name type="common">Cabbage looper</name>
    <dbReference type="NCBI Taxonomy" id="7111"/>
    <lineage>
        <taxon>Eukaryota</taxon>
        <taxon>Metazoa</taxon>
        <taxon>Ecdysozoa</taxon>
        <taxon>Arthropoda</taxon>
        <taxon>Hexapoda</taxon>
        <taxon>Insecta</taxon>
        <taxon>Pterygota</taxon>
        <taxon>Neoptera</taxon>
        <taxon>Endopterygota</taxon>
        <taxon>Lepidoptera</taxon>
        <taxon>Glossata</taxon>
        <taxon>Ditrysia</taxon>
        <taxon>Noctuoidea</taxon>
        <taxon>Noctuidae</taxon>
        <taxon>Plusiinae</taxon>
        <taxon>Trichoplusia</taxon>
    </lineage>
</organism>
<dbReference type="SMART" id="SM01373">
    <property type="entry name" value="MAGE"/>
    <property type="match status" value="1"/>
</dbReference>
<evidence type="ECO:0000313" key="2">
    <source>
        <dbReference type="Proteomes" id="UP000322000"/>
    </source>
</evidence>
<dbReference type="InterPro" id="IPR041898">
    <property type="entry name" value="MAGE_WH1"/>
</dbReference>
<dbReference type="OrthoDB" id="205198at2759"/>
<proteinExistence type="predicted"/>